<sequence>MLLLPGHNPDPTILRDGDDYYVVTSTFEYFPGLAIYHSTDLTEWTLLGHALDRPSQLNMRTVESGGGVFAPSLRKAKGRYYIACTAMYRGIIGPRGFYVWTDDIRGSWSDPVYLDQIGIDQDLFFDDDRVYLSFATMLPKSIRGEGLGIGVYCVEIDLPTGRSKAIPTLIRHSQHGQGIAEGPHIFKKDGAYYLTTAEGGTERDHQQWIFRSDHGPLGPWYEPPTGVNPILYNGNHPQVQQTGHLDFVRSDDGWWAVFLGTRGGRYGDGGWSQLGRESFIARVEWQGGWPVVTQPVTVYGERADRAGVETLHHVEFAPSSALPLGWYHLRTPLTQEWSLDARPGYLTLYGSPYTLSVDESPAALFRKQTAFDETWSCEIDFHPGDGEEAGLVVWWSAAAYASVGIVGTAARRELRVKWCEPEAEDFTVSLHDIPPSGPVVIQTKATPTGYSFSLKAQGGWTLLKTISARSIVRNRPTDSRNVGTHFGLYAQGNHSWPCLNPAHFKVLEGRTVSEVV</sequence>
<dbReference type="SUPFAM" id="SSF49899">
    <property type="entry name" value="Concanavalin A-like lectins/glucanases"/>
    <property type="match status" value="1"/>
</dbReference>
<dbReference type="InterPro" id="IPR013320">
    <property type="entry name" value="ConA-like_dom_sf"/>
</dbReference>
<gene>
    <name evidence="8" type="ORF">DB88DRAFT_511875</name>
</gene>
<evidence type="ECO:0000256" key="4">
    <source>
        <dbReference type="PIRSR" id="PIRSR606710-1"/>
    </source>
</evidence>
<evidence type="ECO:0000256" key="5">
    <source>
        <dbReference type="PIRSR" id="PIRSR606710-2"/>
    </source>
</evidence>
<comment type="similarity">
    <text evidence="1 6">Belongs to the glycosyl hydrolase 43 family.</text>
</comment>
<comment type="caution">
    <text evidence="8">The sequence shown here is derived from an EMBL/GenBank/DDBJ whole genome shotgun (WGS) entry which is preliminary data.</text>
</comment>
<protein>
    <submittedName>
        <fullName evidence="8">Glycosyl hydrolase</fullName>
    </submittedName>
</protein>
<accession>A0AAD9CWN0</accession>
<dbReference type="InterPro" id="IPR041542">
    <property type="entry name" value="GH43_C2"/>
</dbReference>
<dbReference type="SUPFAM" id="SSF75005">
    <property type="entry name" value="Arabinanase/levansucrase/invertase"/>
    <property type="match status" value="1"/>
</dbReference>
<feature type="active site" description="Proton donor" evidence="4">
    <location>
        <position position="181"/>
    </location>
</feature>
<feature type="domain" description="Beta-xylosidase C-terminal Concanavalin A-like" evidence="7">
    <location>
        <begin position="315"/>
        <end position="506"/>
    </location>
</feature>
<evidence type="ECO:0000256" key="6">
    <source>
        <dbReference type="RuleBase" id="RU361187"/>
    </source>
</evidence>
<dbReference type="Gene3D" id="2.115.10.20">
    <property type="entry name" value="Glycosyl hydrolase domain, family 43"/>
    <property type="match status" value="1"/>
</dbReference>
<keyword evidence="9" id="KW-1185">Reference proteome</keyword>
<dbReference type="PANTHER" id="PTHR42812:SF16">
    <property type="entry name" value="HYDROLASE, PUTATIVE (AFU_ORTHOLOGUE AFUA_7G06110)-RELATED"/>
    <property type="match status" value="1"/>
</dbReference>
<dbReference type="GO" id="GO:0005975">
    <property type="term" value="P:carbohydrate metabolic process"/>
    <property type="evidence" value="ECO:0007669"/>
    <property type="project" value="InterPro"/>
</dbReference>
<dbReference type="CDD" id="cd18617">
    <property type="entry name" value="GH43_XynB-like"/>
    <property type="match status" value="1"/>
</dbReference>
<evidence type="ECO:0000256" key="2">
    <source>
        <dbReference type="ARBA" id="ARBA00022801"/>
    </source>
</evidence>
<dbReference type="Gene3D" id="2.60.120.200">
    <property type="match status" value="1"/>
</dbReference>
<evidence type="ECO:0000256" key="1">
    <source>
        <dbReference type="ARBA" id="ARBA00009865"/>
    </source>
</evidence>
<dbReference type="Pfam" id="PF04616">
    <property type="entry name" value="Glyco_hydro_43"/>
    <property type="match status" value="1"/>
</dbReference>
<evidence type="ECO:0000313" key="8">
    <source>
        <dbReference type="EMBL" id="KAK1923329.1"/>
    </source>
</evidence>
<dbReference type="GO" id="GO:0004553">
    <property type="term" value="F:hydrolase activity, hydrolyzing O-glycosyl compounds"/>
    <property type="evidence" value="ECO:0007669"/>
    <property type="project" value="InterPro"/>
</dbReference>
<reference evidence="8" key="1">
    <citation type="submission" date="2023-02" db="EMBL/GenBank/DDBJ databases">
        <title>Identification and recombinant expression of a fungal hydrolase from Papiliotrema laurentii that hydrolyzes apple cutin and clears colloidal polyester polyurethane.</title>
        <authorList>
            <consortium name="DOE Joint Genome Institute"/>
            <person name="Roman V.A."/>
            <person name="Bojanowski C."/>
            <person name="Crable B.R."/>
            <person name="Wagner D.N."/>
            <person name="Hung C.S."/>
            <person name="Nadeau L.J."/>
            <person name="Schratz L."/>
            <person name="Haridas S."/>
            <person name="Pangilinan J."/>
            <person name="Lipzen A."/>
            <person name="Na H."/>
            <person name="Yan M."/>
            <person name="Ng V."/>
            <person name="Grigoriev I.V."/>
            <person name="Spatafora J.W."/>
            <person name="Barlow D."/>
            <person name="Biffinger J."/>
            <person name="Kelley-Loughnane N."/>
            <person name="Varaljay V.A."/>
            <person name="Crookes-Goodson W.J."/>
        </authorList>
    </citation>
    <scope>NUCLEOTIDE SEQUENCE</scope>
    <source>
        <strain evidence="8">5307AH</strain>
    </source>
</reference>
<dbReference type="EMBL" id="JAODAN010000007">
    <property type="protein sequence ID" value="KAK1923329.1"/>
    <property type="molecule type" value="Genomic_DNA"/>
</dbReference>
<dbReference type="Proteomes" id="UP001182556">
    <property type="component" value="Unassembled WGS sequence"/>
</dbReference>
<feature type="site" description="Important for catalytic activity, responsible for pKa modulation of the active site Glu and correct orientation of both the proton donor and substrate" evidence="5">
    <location>
        <position position="120"/>
    </location>
</feature>
<dbReference type="InterPro" id="IPR023296">
    <property type="entry name" value="Glyco_hydro_beta-prop_sf"/>
</dbReference>
<dbReference type="AlphaFoldDB" id="A0AAD9CWN0"/>
<dbReference type="PANTHER" id="PTHR42812">
    <property type="entry name" value="BETA-XYLOSIDASE"/>
    <property type="match status" value="1"/>
</dbReference>
<evidence type="ECO:0000259" key="7">
    <source>
        <dbReference type="Pfam" id="PF17851"/>
    </source>
</evidence>
<keyword evidence="3 6" id="KW-0326">Glycosidase</keyword>
<proteinExistence type="inferred from homology"/>
<name>A0AAD9CWN0_PAPLA</name>
<dbReference type="InterPro" id="IPR051795">
    <property type="entry name" value="Glycosyl_Hydrlase_43"/>
</dbReference>
<organism evidence="8 9">
    <name type="scientific">Papiliotrema laurentii</name>
    <name type="common">Cryptococcus laurentii</name>
    <dbReference type="NCBI Taxonomy" id="5418"/>
    <lineage>
        <taxon>Eukaryota</taxon>
        <taxon>Fungi</taxon>
        <taxon>Dikarya</taxon>
        <taxon>Basidiomycota</taxon>
        <taxon>Agaricomycotina</taxon>
        <taxon>Tremellomycetes</taxon>
        <taxon>Tremellales</taxon>
        <taxon>Rhynchogastremaceae</taxon>
        <taxon>Papiliotrema</taxon>
    </lineage>
</organism>
<dbReference type="InterPro" id="IPR006710">
    <property type="entry name" value="Glyco_hydro_43"/>
</dbReference>
<keyword evidence="2 6" id="KW-0378">Hydrolase</keyword>
<evidence type="ECO:0000256" key="3">
    <source>
        <dbReference type="ARBA" id="ARBA00023295"/>
    </source>
</evidence>
<evidence type="ECO:0000313" key="9">
    <source>
        <dbReference type="Proteomes" id="UP001182556"/>
    </source>
</evidence>
<feature type="active site" description="Proton acceptor" evidence="4">
    <location>
        <position position="10"/>
    </location>
</feature>
<dbReference type="Pfam" id="PF17851">
    <property type="entry name" value="GH43_C2"/>
    <property type="match status" value="1"/>
</dbReference>